<evidence type="ECO:0000313" key="2">
    <source>
        <dbReference type="EMBL" id="MBC3882917.1"/>
    </source>
</evidence>
<gene>
    <name evidence="2" type="ORF">H8K36_16110</name>
</gene>
<protein>
    <submittedName>
        <fullName evidence="2">Uncharacterized protein</fullName>
    </submittedName>
</protein>
<keyword evidence="1" id="KW-0812">Transmembrane</keyword>
<comment type="caution">
    <text evidence="2">The sequence shown here is derived from an EMBL/GenBank/DDBJ whole genome shotgun (WGS) entry which is preliminary data.</text>
</comment>
<dbReference type="AlphaFoldDB" id="A0A923KV88"/>
<keyword evidence="1" id="KW-0472">Membrane</keyword>
<keyword evidence="3" id="KW-1185">Reference proteome</keyword>
<evidence type="ECO:0000256" key="1">
    <source>
        <dbReference type="SAM" id="Phobius"/>
    </source>
</evidence>
<proteinExistence type="predicted"/>
<feature type="transmembrane region" description="Helical" evidence="1">
    <location>
        <begin position="69"/>
        <end position="89"/>
    </location>
</feature>
<feature type="transmembrane region" description="Helical" evidence="1">
    <location>
        <begin position="95"/>
        <end position="115"/>
    </location>
</feature>
<name>A0A923KV88_9BURK</name>
<dbReference type="RefSeq" id="WP_186917538.1">
    <property type="nucleotide sequence ID" value="NZ_JACOFZ010000008.1"/>
</dbReference>
<sequence length="125" mass="13798">MLRILIGFIYAALWFPTTVFIFTEYVYKINGGIEAFLFSLSITGPAVLISMPIFYLIRHHKPIQLLDCLLAGLLIPILILIGFGTVTSFAIATPLAPLCIGVGMISAIVFWVVGVRQTLNSSFYQ</sequence>
<accession>A0A923KV88</accession>
<feature type="transmembrane region" description="Helical" evidence="1">
    <location>
        <begin position="33"/>
        <end position="57"/>
    </location>
</feature>
<dbReference type="Proteomes" id="UP000627446">
    <property type="component" value="Unassembled WGS sequence"/>
</dbReference>
<reference evidence="2" key="1">
    <citation type="submission" date="2020-08" db="EMBL/GenBank/DDBJ databases">
        <title>Novel species isolated from subtropical streams in China.</title>
        <authorList>
            <person name="Lu H."/>
        </authorList>
    </citation>
    <scope>NUCLEOTIDE SEQUENCE</scope>
    <source>
        <strain evidence="2">LX22W</strain>
    </source>
</reference>
<dbReference type="EMBL" id="JACOFZ010000008">
    <property type="protein sequence ID" value="MBC3882917.1"/>
    <property type="molecule type" value="Genomic_DNA"/>
</dbReference>
<organism evidence="2 3">
    <name type="scientific">Undibacterium nitidum</name>
    <dbReference type="NCBI Taxonomy" id="2762298"/>
    <lineage>
        <taxon>Bacteria</taxon>
        <taxon>Pseudomonadati</taxon>
        <taxon>Pseudomonadota</taxon>
        <taxon>Betaproteobacteria</taxon>
        <taxon>Burkholderiales</taxon>
        <taxon>Oxalobacteraceae</taxon>
        <taxon>Undibacterium</taxon>
    </lineage>
</organism>
<feature type="transmembrane region" description="Helical" evidence="1">
    <location>
        <begin position="7"/>
        <end position="27"/>
    </location>
</feature>
<evidence type="ECO:0000313" key="3">
    <source>
        <dbReference type="Proteomes" id="UP000627446"/>
    </source>
</evidence>
<keyword evidence="1" id="KW-1133">Transmembrane helix</keyword>